<feature type="non-terminal residue" evidence="1">
    <location>
        <position position="1"/>
    </location>
</feature>
<accession>A0A0F9DLX1</accession>
<organism evidence="1">
    <name type="scientific">marine sediment metagenome</name>
    <dbReference type="NCBI Taxonomy" id="412755"/>
    <lineage>
        <taxon>unclassified sequences</taxon>
        <taxon>metagenomes</taxon>
        <taxon>ecological metagenomes</taxon>
    </lineage>
</organism>
<protein>
    <recommendedName>
        <fullName evidence="2">PIN domain-containing protein</fullName>
    </recommendedName>
</protein>
<comment type="caution">
    <text evidence="1">The sequence shown here is derived from an EMBL/GenBank/DDBJ whole genome shotgun (WGS) entry which is preliminary data.</text>
</comment>
<evidence type="ECO:0008006" key="2">
    <source>
        <dbReference type="Google" id="ProtNLM"/>
    </source>
</evidence>
<reference evidence="1" key="1">
    <citation type="journal article" date="2015" name="Nature">
        <title>Complex archaea that bridge the gap between prokaryotes and eukaryotes.</title>
        <authorList>
            <person name="Spang A."/>
            <person name="Saw J.H."/>
            <person name="Jorgensen S.L."/>
            <person name="Zaremba-Niedzwiedzka K."/>
            <person name="Martijn J."/>
            <person name="Lind A.E."/>
            <person name="van Eijk R."/>
            <person name="Schleper C."/>
            <person name="Guy L."/>
            <person name="Ettema T.J."/>
        </authorList>
    </citation>
    <scope>NUCLEOTIDE SEQUENCE</scope>
</reference>
<proteinExistence type="predicted"/>
<dbReference type="AlphaFoldDB" id="A0A0F9DLX1"/>
<dbReference type="InterPro" id="IPR029060">
    <property type="entry name" value="PIN-like_dom_sf"/>
</dbReference>
<dbReference type="SUPFAM" id="SSF88723">
    <property type="entry name" value="PIN domain-like"/>
    <property type="match status" value="1"/>
</dbReference>
<evidence type="ECO:0000313" key="1">
    <source>
        <dbReference type="EMBL" id="KKL62723.1"/>
    </source>
</evidence>
<sequence>FRRIVKAGHVAGGQIHDARIAALCELQGVKELWTADRDFTRFPGLSVRNPVIA</sequence>
<gene>
    <name evidence="1" type="ORF">LCGC14_2182370</name>
</gene>
<name>A0A0F9DLX1_9ZZZZ</name>
<dbReference type="EMBL" id="LAZR01028400">
    <property type="protein sequence ID" value="KKL62723.1"/>
    <property type="molecule type" value="Genomic_DNA"/>
</dbReference>